<dbReference type="EMBL" id="JAPDRQ010000158">
    <property type="protein sequence ID" value="KAJ9653326.1"/>
    <property type="molecule type" value="Genomic_DNA"/>
</dbReference>
<evidence type="ECO:0000313" key="1">
    <source>
        <dbReference type="EMBL" id="KAJ9653326.1"/>
    </source>
</evidence>
<evidence type="ECO:0000313" key="2">
    <source>
        <dbReference type="Proteomes" id="UP001172386"/>
    </source>
</evidence>
<sequence length="175" mass="19576">MIKFHLSVPHSRHPFELGKIVALMNSMYLANLASPPEQSLPPKTETARHPALTNLDGVQHLIRESQCTLTPAGLKRQELEIMLPYSRSWSAISKFFSQRRIFSTETGTYGIGPQVMRLRGHLCVLLGGQVPFALKAAKDDKFMLLGEVFIDRRDVMFGEAMESGQIGALRDLILV</sequence>
<dbReference type="Proteomes" id="UP001172386">
    <property type="component" value="Unassembled WGS sequence"/>
</dbReference>
<protein>
    <submittedName>
        <fullName evidence="1">Uncharacterized protein</fullName>
    </submittedName>
</protein>
<accession>A0ACC3A046</accession>
<organism evidence="1 2">
    <name type="scientific">Neophaeococcomyces mojaviensis</name>
    <dbReference type="NCBI Taxonomy" id="3383035"/>
    <lineage>
        <taxon>Eukaryota</taxon>
        <taxon>Fungi</taxon>
        <taxon>Dikarya</taxon>
        <taxon>Ascomycota</taxon>
        <taxon>Pezizomycotina</taxon>
        <taxon>Eurotiomycetes</taxon>
        <taxon>Chaetothyriomycetidae</taxon>
        <taxon>Chaetothyriales</taxon>
        <taxon>Chaetothyriales incertae sedis</taxon>
        <taxon>Neophaeococcomyces</taxon>
    </lineage>
</organism>
<name>A0ACC3A046_9EURO</name>
<gene>
    <name evidence="1" type="ORF">H2198_007468</name>
</gene>
<keyword evidence="2" id="KW-1185">Reference proteome</keyword>
<proteinExistence type="predicted"/>
<reference evidence="1" key="1">
    <citation type="submission" date="2022-10" db="EMBL/GenBank/DDBJ databases">
        <title>Culturing micro-colonial fungi from biological soil crusts in the Mojave desert and describing Neophaeococcomyces mojavensis, and introducing the new genera and species Taxawa tesnikishii.</title>
        <authorList>
            <person name="Kurbessoian T."/>
            <person name="Stajich J.E."/>
        </authorList>
    </citation>
    <scope>NUCLEOTIDE SEQUENCE</scope>
    <source>
        <strain evidence="1">JES_112</strain>
    </source>
</reference>
<comment type="caution">
    <text evidence="1">The sequence shown here is derived from an EMBL/GenBank/DDBJ whole genome shotgun (WGS) entry which is preliminary data.</text>
</comment>